<dbReference type="OrthoDB" id="366214at2759"/>
<feature type="compositionally biased region" description="Polar residues" evidence="4">
    <location>
        <begin position="48"/>
        <end position="57"/>
    </location>
</feature>
<feature type="compositionally biased region" description="Low complexity" evidence="4">
    <location>
        <begin position="82"/>
        <end position="114"/>
    </location>
</feature>
<dbReference type="InterPro" id="IPR036838">
    <property type="entry name" value="Ribosomal_uS10_dom_sf"/>
</dbReference>
<feature type="domain" description="Small ribosomal subunit protein uS10" evidence="5">
    <location>
        <begin position="156"/>
        <end position="252"/>
    </location>
</feature>
<feature type="compositionally biased region" description="Polar residues" evidence="4">
    <location>
        <begin position="69"/>
        <end position="81"/>
    </location>
</feature>
<evidence type="ECO:0000259" key="5">
    <source>
        <dbReference type="SMART" id="SM01403"/>
    </source>
</evidence>
<dbReference type="Proteomes" id="UP000289152">
    <property type="component" value="Unassembled WGS sequence"/>
</dbReference>
<dbReference type="InParanoid" id="A0A4V1M4T5"/>
<dbReference type="GO" id="GO:0006412">
    <property type="term" value="P:translation"/>
    <property type="evidence" value="ECO:0007669"/>
    <property type="project" value="InterPro"/>
</dbReference>
<evidence type="ECO:0000256" key="1">
    <source>
        <dbReference type="ARBA" id="ARBA00007102"/>
    </source>
</evidence>
<comment type="similarity">
    <text evidence="1">Belongs to the universal ribosomal protein uS10 family.</text>
</comment>
<dbReference type="AlphaFoldDB" id="A0A4V1M4T5"/>
<dbReference type="PANTHER" id="PTHR11700">
    <property type="entry name" value="30S RIBOSOMAL PROTEIN S10 FAMILY MEMBER"/>
    <property type="match status" value="1"/>
</dbReference>
<dbReference type="SMART" id="SM01403">
    <property type="entry name" value="Ribosomal_S10"/>
    <property type="match status" value="1"/>
</dbReference>
<dbReference type="SUPFAM" id="SSF54999">
    <property type="entry name" value="Ribosomal protein S10"/>
    <property type="match status" value="1"/>
</dbReference>
<dbReference type="InterPro" id="IPR001848">
    <property type="entry name" value="Ribosomal_uS10"/>
</dbReference>
<accession>A0A4V1M4T5</accession>
<proteinExistence type="inferred from homology"/>
<keyword evidence="3" id="KW-0687">Ribonucleoprotein</keyword>
<evidence type="ECO:0000313" key="7">
    <source>
        <dbReference type="Proteomes" id="UP000289152"/>
    </source>
</evidence>
<reference evidence="6 7" key="1">
    <citation type="submission" date="2016-06" db="EMBL/GenBank/DDBJ databases">
        <title>Evolution of pathogenesis and genome organization in the Tremellales.</title>
        <authorList>
            <person name="Cuomo C."/>
            <person name="Litvintseva A."/>
            <person name="Heitman J."/>
            <person name="Chen Y."/>
            <person name="Sun S."/>
            <person name="Springer D."/>
            <person name="Dromer F."/>
            <person name="Young S."/>
            <person name="Zeng Q."/>
            <person name="Chapman S."/>
            <person name="Gujja S."/>
            <person name="Saif S."/>
            <person name="Birren B."/>
        </authorList>
    </citation>
    <scope>NUCLEOTIDE SEQUENCE [LARGE SCALE GENOMIC DNA]</scope>
    <source>
        <strain evidence="6 7">ATCC 28783</strain>
    </source>
</reference>
<evidence type="ECO:0000313" key="6">
    <source>
        <dbReference type="EMBL" id="RXK41487.1"/>
    </source>
</evidence>
<dbReference type="GO" id="GO:1990904">
    <property type="term" value="C:ribonucleoprotein complex"/>
    <property type="evidence" value="ECO:0007669"/>
    <property type="project" value="UniProtKB-KW"/>
</dbReference>
<evidence type="ECO:0000256" key="4">
    <source>
        <dbReference type="SAM" id="MobiDB-lite"/>
    </source>
</evidence>
<dbReference type="Gene3D" id="3.30.70.600">
    <property type="entry name" value="Ribosomal protein S10 domain"/>
    <property type="match status" value="1"/>
</dbReference>
<sequence>MITVSSNTINTFNGLRIRSSGLRIGSSGVRLRSIGLRITKVFPDNLRKASSSTSSPFKGSILTFPPPSRRNTPHSQSLNHTPPSISPNSNSNSISPSKIIDNLPSTITDSTSTSLHDHTKSIKLSEISSKERTNHHLTSNERKRNKIQSKLTHIATLTLSSSHPYTLDLFSQFAQSSANSLSLLTSITSLPTTKELHTVLKSPFVMKKAQENFMRKTHKRMIKVWNGDRVVVDLWSRYLKEGAIGGVGMILKVNEFVEFDKMKEVVGDVEVEEVVGDVEVEEVAGHVEVEEVVGSEKVGEVEVQGIKEVVGNEVREISEIESMGKVGQEVKVEENGGKVEVQEDVSEKNDEVRDGGESEGV</sequence>
<evidence type="ECO:0000256" key="3">
    <source>
        <dbReference type="ARBA" id="ARBA00023274"/>
    </source>
</evidence>
<feature type="region of interest" description="Disordered" evidence="4">
    <location>
        <begin position="337"/>
        <end position="361"/>
    </location>
</feature>
<dbReference type="STRING" id="5217.A0A4V1M4T5"/>
<dbReference type="GO" id="GO:0005840">
    <property type="term" value="C:ribosome"/>
    <property type="evidence" value="ECO:0007669"/>
    <property type="project" value="UniProtKB-KW"/>
</dbReference>
<keyword evidence="7" id="KW-1185">Reference proteome</keyword>
<dbReference type="EMBL" id="SDIL01000008">
    <property type="protein sequence ID" value="RXK41487.1"/>
    <property type="molecule type" value="Genomic_DNA"/>
</dbReference>
<name>A0A4V1M4T5_TREME</name>
<organism evidence="6 7">
    <name type="scientific">Tremella mesenterica</name>
    <name type="common">Jelly fungus</name>
    <dbReference type="NCBI Taxonomy" id="5217"/>
    <lineage>
        <taxon>Eukaryota</taxon>
        <taxon>Fungi</taxon>
        <taxon>Dikarya</taxon>
        <taxon>Basidiomycota</taxon>
        <taxon>Agaricomycotina</taxon>
        <taxon>Tremellomycetes</taxon>
        <taxon>Tremellales</taxon>
        <taxon>Tremellaceae</taxon>
        <taxon>Tremella</taxon>
    </lineage>
</organism>
<dbReference type="VEuPathDB" id="FungiDB:TREMEDRAFT_24082"/>
<keyword evidence="2" id="KW-0689">Ribosomal protein</keyword>
<gene>
    <name evidence="6" type="ORF">M231_01195</name>
</gene>
<dbReference type="Pfam" id="PF00338">
    <property type="entry name" value="Ribosomal_S10"/>
    <property type="match status" value="1"/>
</dbReference>
<protein>
    <recommendedName>
        <fullName evidence="5">Small ribosomal subunit protein uS10 domain-containing protein</fullName>
    </recommendedName>
</protein>
<feature type="region of interest" description="Disordered" evidence="4">
    <location>
        <begin position="47"/>
        <end position="120"/>
    </location>
</feature>
<evidence type="ECO:0000256" key="2">
    <source>
        <dbReference type="ARBA" id="ARBA00022980"/>
    </source>
</evidence>
<comment type="caution">
    <text evidence="6">The sequence shown here is derived from an EMBL/GenBank/DDBJ whole genome shotgun (WGS) entry which is preliminary data.</text>
</comment>
<dbReference type="InterPro" id="IPR027486">
    <property type="entry name" value="Ribosomal_uS10_dom"/>
</dbReference>
<dbReference type="GO" id="GO:0003735">
    <property type="term" value="F:structural constituent of ribosome"/>
    <property type="evidence" value="ECO:0007669"/>
    <property type="project" value="InterPro"/>
</dbReference>